<keyword evidence="2" id="KW-1185">Reference proteome</keyword>
<sequence length="205" mass="23021">MHSAYCFGPAMTTAQRRRRKGQHVARQPALHGITRSCLFAQSISYYLYSTTLVYAGAVTGGPSTTNSYLVPDLLNNLLYSPVGQLCVSASIIQHLLCPSTATYSPVHHWPTRPACQPCTYSLAAICRSILTRTSQRPAPFKVKLTNSESVEVFETAQRTSFIRAQHIKHGKARQMRTYFQDDQVRHHIDSMELQHVPLRPSLVHL</sequence>
<dbReference type="Proteomes" id="UP000070133">
    <property type="component" value="Unassembled WGS sequence"/>
</dbReference>
<accession>A0A139HVZ7</accession>
<dbReference type="AlphaFoldDB" id="A0A139HVZ7"/>
<proteinExistence type="predicted"/>
<evidence type="ECO:0000313" key="2">
    <source>
        <dbReference type="Proteomes" id="UP000070133"/>
    </source>
</evidence>
<organism evidence="1 2">
    <name type="scientific">Pseudocercospora eumusae</name>
    <dbReference type="NCBI Taxonomy" id="321146"/>
    <lineage>
        <taxon>Eukaryota</taxon>
        <taxon>Fungi</taxon>
        <taxon>Dikarya</taxon>
        <taxon>Ascomycota</taxon>
        <taxon>Pezizomycotina</taxon>
        <taxon>Dothideomycetes</taxon>
        <taxon>Dothideomycetidae</taxon>
        <taxon>Mycosphaerellales</taxon>
        <taxon>Mycosphaerellaceae</taxon>
        <taxon>Pseudocercospora</taxon>
    </lineage>
</organism>
<name>A0A139HVZ7_9PEZI</name>
<reference evidence="1 2" key="1">
    <citation type="submission" date="2015-07" db="EMBL/GenBank/DDBJ databases">
        <title>Comparative genomics of the Sigatoka disease complex on banana suggests a link between parallel evolutionary changes in Pseudocercospora fijiensis and Pseudocercospora eumusae and increased virulence on the banana host.</title>
        <authorList>
            <person name="Chang T.-C."/>
            <person name="Salvucci A."/>
            <person name="Crous P.W."/>
            <person name="Stergiopoulos I."/>
        </authorList>
    </citation>
    <scope>NUCLEOTIDE SEQUENCE [LARGE SCALE GENOMIC DNA]</scope>
    <source>
        <strain evidence="1 2">CBS 114824</strain>
    </source>
</reference>
<dbReference type="EMBL" id="LFZN01000005">
    <property type="protein sequence ID" value="KXT06628.1"/>
    <property type="molecule type" value="Genomic_DNA"/>
</dbReference>
<gene>
    <name evidence="1" type="ORF">AC578_8476</name>
</gene>
<protein>
    <submittedName>
        <fullName evidence="1">Uncharacterized protein</fullName>
    </submittedName>
</protein>
<dbReference type="OrthoDB" id="10533761at2759"/>
<comment type="caution">
    <text evidence="1">The sequence shown here is derived from an EMBL/GenBank/DDBJ whole genome shotgun (WGS) entry which is preliminary data.</text>
</comment>
<evidence type="ECO:0000313" key="1">
    <source>
        <dbReference type="EMBL" id="KXT06628.1"/>
    </source>
</evidence>